<feature type="compositionally biased region" description="Basic and acidic residues" evidence="1">
    <location>
        <begin position="95"/>
        <end position="112"/>
    </location>
</feature>
<evidence type="ECO:0000313" key="3">
    <source>
        <dbReference type="Proteomes" id="UP001369815"/>
    </source>
</evidence>
<feature type="compositionally biased region" description="Polar residues" evidence="1">
    <location>
        <begin position="1"/>
        <end position="13"/>
    </location>
</feature>
<dbReference type="Proteomes" id="UP001369815">
    <property type="component" value="Unassembled WGS sequence"/>
</dbReference>
<proteinExistence type="predicted"/>
<dbReference type="EMBL" id="JBANMG010000002">
    <property type="protein sequence ID" value="KAK6956842.1"/>
    <property type="molecule type" value="Genomic_DNA"/>
</dbReference>
<keyword evidence="3" id="KW-1185">Reference proteome</keyword>
<organism evidence="2 3">
    <name type="scientific">Daldinia eschscholtzii</name>
    <dbReference type="NCBI Taxonomy" id="292717"/>
    <lineage>
        <taxon>Eukaryota</taxon>
        <taxon>Fungi</taxon>
        <taxon>Dikarya</taxon>
        <taxon>Ascomycota</taxon>
        <taxon>Pezizomycotina</taxon>
        <taxon>Sordariomycetes</taxon>
        <taxon>Xylariomycetidae</taxon>
        <taxon>Xylariales</taxon>
        <taxon>Hypoxylaceae</taxon>
        <taxon>Daldinia</taxon>
    </lineage>
</organism>
<evidence type="ECO:0000256" key="1">
    <source>
        <dbReference type="SAM" id="MobiDB-lite"/>
    </source>
</evidence>
<gene>
    <name evidence="2" type="ORF">Daesc_002123</name>
</gene>
<reference evidence="2 3" key="1">
    <citation type="journal article" date="2024" name="Front Chem Biol">
        <title>Unveiling the potential of Daldinia eschscholtzii MFLUCC 19-0629 through bioactivity and bioinformatics studies for enhanced sustainable agriculture production.</title>
        <authorList>
            <person name="Brooks S."/>
            <person name="Weaver J.A."/>
            <person name="Klomchit A."/>
            <person name="Alharthi S.A."/>
            <person name="Onlamun T."/>
            <person name="Nurani R."/>
            <person name="Vong T.K."/>
            <person name="Alberti F."/>
            <person name="Greco C."/>
        </authorList>
    </citation>
    <scope>NUCLEOTIDE SEQUENCE [LARGE SCALE GENOMIC DNA]</scope>
    <source>
        <strain evidence="2">MFLUCC 19-0629</strain>
    </source>
</reference>
<dbReference type="PANTHER" id="PTHR36576:SF2">
    <property type="entry name" value="PROTEIN CON-6, PUTATIVE (AFU_ORTHOLOGUE AFUA_4G03615)-RELATED"/>
    <property type="match status" value="1"/>
</dbReference>
<sequence>MTDQDNYSDIQQEVSEDADTEKDPENVYRGHKATISNPNTSKAAKEHSRQVLANETNEPVDQSNNIRGVREDTNEEKDPGNVARGLKASINNKNVSDEAREKAKEKLRDLEG</sequence>
<comment type="caution">
    <text evidence="2">The sequence shown here is derived from an EMBL/GenBank/DDBJ whole genome shotgun (WGS) entry which is preliminary data.</text>
</comment>
<dbReference type="InterPro" id="IPR018824">
    <property type="entry name" value="Conidiation-specific_6"/>
</dbReference>
<feature type="compositionally biased region" description="Polar residues" evidence="1">
    <location>
        <begin position="51"/>
        <end position="66"/>
    </location>
</feature>
<name>A0AAX6MXD8_9PEZI</name>
<dbReference type="GO" id="GO:0005737">
    <property type="term" value="C:cytoplasm"/>
    <property type="evidence" value="ECO:0007669"/>
    <property type="project" value="TreeGrafter"/>
</dbReference>
<evidence type="ECO:0000313" key="2">
    <source>
        <dbReference type="EMBL" id="KAK6956842.1"/>
    </source>
</evidence>
<feature type="region of interest" description="Disordered" evidence="1">
    <location>
        <begin position="1"/>
        <end position="112"/>
    </location>
</feature>
<dbReference type="PANTHER" id="PTHR36576">
    <property type="entry name" value="UPF0654 PROTEIN C11D3.01C-RELATED"/>
    <property type="match status" value="1"/>
</dbReference>
<accession>A0AAX6MXD8</accession>
<evidence type="ECO:0008006" key="4">
    <source>
        <dbReference type="Google" id="ProtNLM"/>
    </source>
</evidence>
<dbReference type="AlphaFoldDB" id="A0AAX6MXD8"/>
<feature type="compositionally biased region" description="Basic and acidic residues" evidence="1">
    <location>
        <begin position="68"/>
        <end position="79"/>
    </location>
</feature>
<dbReference type="InterPro" id="IPR052670">
    <property type="entry name" value="UPF0654_domain"/>
</dbReference>
<dbReference type="Pfam" id="PF10346">
    <property type="entry name" value="Con-6"/>
    <property type="match status" value="2"/>
</dbReference>
<protein>
    <recommendedName>
        <fullName evidence="4">Conidiation-specific protein 6</fullName>
    </recommendedName>
</protein>